<comment type="caution">
    <text evidence="10">The sequence shown here is derived from an EMBL/GenBank/DDBJ whole genome shotgun (WGS) entry which is preliminary data.</text>
</comment>
<dbReference type="HAMAP" id="MF_00201">
    <property type="entry name" value="RecO"/>
    <property type="match status" value="1"/>
</dbReference>
<evidence type="ECO:0000256" key="4">
    <source>
        <dbReference type="ARBA" id="ARBA00022763"/>
    </source>
</evidence>
<dbReference type="STRING" id="45071.Lpar_2041"/>
<evidence type="ECO:0000256" key="1">
    <source>
        <dbReference type="ARBA" id="ARBA00003065"/>
    </source>
</evidence>
<sequence length="231" mass="26209">MIRTIEAWVLHKQWSGDTSARVSFFTRELGVVQCLSKGGRTPKKQALLQPFTPLWINLAERHERYYTQSIESIVPTLQLRGGSLFASLYLNEIIYYALSPNYPDSALFDAYLFTLNNLASAKERFVIEALLRRFEWTLLHACGYPFSLTHEARTANLIVADSCYEFVAGEGFIINSRGIPGAHILALAQDNLNEAPYLKSAKIIMRQAIDHLLGGREIKTRALFRVEICRP</sequence>
<dbReference type="InterPro" id="IPR042242">
    <property type="entry name" value="RecO_C"/>
</dbReference>
<evidence type="ECO:0000256" key="7">
    <source>
        <dbReference type="ARBA" id="ARBA00033409"/>
    </source>
</evidence>
<evidence type="ECO:0000313" key="10">
    <source>
        <dbReference type="EMBL" id="OEH47890.1"/>
    </source>
</evidence>
<dbReference type="InterPro" id="IPR022572">
    <property type="entry name" value="DNA_rep/recomb_RecO_N"/>
</dbReference>
<dbReference type="GO" id="GO:0006310">
    <property type="term" value="P:DNA recombination"/>
    <property type="evidence" value="ECO:0007669"/>
    <property type="project" value="UniProtKB-UniRule"/>
</dbReference>
<dbReference type="Gene3D" id="1.20.1440.120">
    <property type="entry name" value="Recombination protein O, C-terminal domain"/>
    <property type="match status" value="1"/>
</dbReference>
<reference evidence="10 11" key="1">
    <citation type="submission" date="2016-02" db="EMBL/GenBank/DDBJ databases">
        <title>Secondary metabolites in Legionella.</title>
        <authorList>
            <person name="Tobias N.J."/>
            <person name="Bode H.B."/>
        </authorList>
    </citation>
    <scope>NUCLEOTIDE SEQUENCE [LARGE SCALE GENOMIC DNA]</scope>
    <source>
        <strain evidence="10 11">DSM 19216</strain>
    </source>
</reference>
<dbReference type="Pfam" id="PF02565">
    <property type="entry name" value="RecO_C"/>
    <property type="match status" value="1"/>
</dbReference>
<dbReference type="GO" id="GO:0043590">
    <property type="term" value="C:bacterial nucleoid"/>
    <property type="evidence" value="ECO:0007669"/>
    <property type="project" value="TreeGrafter"/>
</dbReference>
<dbReference type="NCBIfam" id="TIGR00613">
    <property type="entry name" value="reco"/>
    <property type="match status" value="1"/>
</dbReference>
<dbReference type="RefSeq" id="WP_058517852.1">
    <property type="nucleotide sequence ID" value="NZ_CAAAIE010000010.1"/>
</dbReference>
<dbReference type="PANTHER" id="PTHR33991">
    <property type="entry name" value="DNA REPAIR PROTEIN RECO"/>
    <property type="match status" value="1"/>
</dbReference>
<evidence type="ECO:0000259" key="9">
    <source>
        <dbReference type="Pfam" id="PF11967"/>
    </source>
</evidence>
<dbReference type="InterPro" id="IPR012340">
    <property type="entry name" value="NA-bd_OB-fold"/>
</dbReference>
<dbReference type="PATRIC" id="fig|45071.6.peg.2187"/>
<dbReference type="EMBL" id="LSOG01000036">
    <property type="protein sequence ID" value="OEH47890.1"/>
    <property type="molecule type" value="Genomic_DNA"/>
</dbReference>
<dbReference type="PANTHER" id="PTHR33991:SF1">
    <property type="entry name" value="DNA REPAIR PROTEIN RECO"/>
    <property type="match status" value="1"/>
</dbReference>
<keyword evidence="11" id="KW-1185">Reference proteome</keyword>
<keyword evidence="6 8" id="KW-0234">DNA repair</keyword>
<accession>A0A1E5JTT8</accession>
<keyword evidence="5 8" id="KW-0233">DNA recombination</keyword>
<dbReference type="AlphaFoldDB" id="A0A1E5JTT8"/>
<comment type="function">
    <text evidence="1 8">Involved in DNA repair and RecF pathway recombination.</text>
</comment>
<name>A0A1E5JTT8_9GAMM</name>
<evidence type="ECO:0000256" key="6">
    <source>
        <dbReference type="ARBA" id="ARBA00023204"/>
    </source>
</evidence>
<dbReference type="Gene3D" id="2.40.50.140">
    <property type="entry name" value="Nucleic acid-binding proteins"/>
    <property type="match status" value="1"/>
</dbReference>
<protein>
    <recommendedName>
        <fullName evidence="3 8">DNA repair protein RecO</fullName>
    </recommendedName>
    <alternativeName>
        <fullName evidence="7 8">Recombination protein O</fullName>
    </alternativeName>
</protein>
<dbReference type="InterPro" id="IPR003717">
    <property type="entry name" value="RecO"/>
</dbReference>
<evidence type="ECO:0000256" key="8">
    <source>
        <dbReference type="HAMAP-Rule" id="MF_00201"/>
    </source>
</evidence>
<dbReference type="Pfam" id="PF11967">
    <property type="entry name" value="RecO_N"/>
    <property type="match status" value="1"/>
</dbReference>
<proteinExistence type="inferred from homology"/>
<dbReference type="GO" id="GO:0006302">
    <property type="term" value="P:double-strand break repair"/>
    <property type="evidence" value="ECO:0007669"/>
    <property type="project" value="TreeGrafter"/>
</dbReference>
<comment type="similarity">
    <text evidence="2 8">Belongs to the RecO family.</text>
</comment>
<dbReference type="OrthoDB" id="9804792at2"/>
<evidence type="ECO:0000313" key="11">
    <source>
        <dbReference type="Proteomes" id="UP000095229"/>
    </source>
</evidence>
<evidence type="ECO:0000256" key="3">
    <source>
        <dbReference type="ARBA" id="ARBA00021310"/>
    </source>
</evidence>
<dbReference type="Proteomes" id="UP000095229">
    <property type="component" value="Unassembled WGS sequence"/>
</dbReference>
<feature type="domain" description="DNA replication/recombination mediator RecO N-terminal" evidence="9">
    <location>
        <begin position="4"/>
        <end position="67"/>
    </location>
</feature>
<dbReference type="SUPFAM" id="SSF50249">
    <property type="entry name" value="Nucleic acid-binding proteins"/>
    <property type="match status" value="1"/>
</dbReference>
<keyword evidence="4 8" id="KW-0227">DNA damage</keyword>
<organism evidence="10 11">
    <name type="scientific">Legionella parisiensis</name>
    <dbReference type="NCBI Taxonomy" id="45071"/>
    <lineage>
        <taxon>Bacteria</taxon>
        <taxon>Pseudomonadati</taxon>
        <taxon>Pseudomonadota</taxon>
        <taxon>Gammaproteobacteria</taxon>
        <taxon>Legionellales</taxon>
        <taxon>Legionellaceae</taxon>
        <taxon>Legionella</taxon>
    </lineage>
</organism>
<gene>
    <name evidence="8 10" type="primary">recO</name>
    <name evidence="10" type="ORF">lpari_01078</name>
</gene>
<evidence type="ECO:0000256" key="2">
    <source>
        <dbReference type="ARBA" id="ARBA00007452"/>
    </source>
</evidence>
<evidence type="ECO:0000256" key="5">
    <source>
        <dbReference type="ARBA" id="ARBA00023172"/>
    </source>
</evidence>